<name>A0A319DFZ6_9EURO</name>
<dbReference type="EMBL" id="KZ825898">
    <property type="protein sequence ID" value="PYH93197.1"/>
    <property type="molecule type" value="Genomic_DNA"/>
</dbReference>
<feature type="signal peptide" evidence="1">
    <location>
        <begin position="1"/>
        <end position="16"/>
    </location>
</feature>
<keyword evidence="3" id="KW-1185">Reference proteome</keyword>
<dbReference type="VEuPathDB" id="FungiDB:BO71DRAFT_399946"/>
<organism evidence="2 3">
    <name type="scientific">Aspergillus ellipticus CBS 707.79</name>
    <dbReference type="NCBI Taxonomy" id="1448320"/>
    <lineage>
        <taxon>Eukaryota</taxon>
        <taxon>Fungi</taxon>
        <taxon>Dikarya</taxon>
        <taxon>Ascomycota</taxon>
        <taxon>Pezizomycotina</taxon>
        <taxon>Eurotiomycetes</taxon>
        <taxon>Eurotiomycetidae</taxon>
        <taxon>Eurotiales</taxon>
        <taxon>Aspergillaceae</taxon>
        <taxon>Aspergillus</taxon>
        <taxon>Aspergillus subgen. Circumdati</taxon>
    </lineage>
</organism>
<evidence type="ECO:0000256" key="1">
    <source>
        <dbReference type="SAM" id="SignalP"/>
    </source>
</evidence>
<gene>
    <name evidence="2" type="ORF">BO71DRAFT_399946</name>
</gene>
<dbReference type="Proteomes" id="UP000247810">
    <property type="component" value="Unassembled WGS sequence"/>
</dbReference>
<proteinExistence type="predicted"/>
<evidence type="ECO:0000313" key="3">
    <source>
        <dbReference type="Proteomes" id="UP000247810"/>
    </source>
</evidence>
<dbReference type="AlphaFoldDB" id="A0A319DFZ6"/>
<protein>
    <submittedName>
        <fullName evidence="2">Uncharacterized protein</fullName>
    </submittedName>
</protein>
<feature type="chain" id="PRO_5016364298" evidence="1">
    <location>
        <begin position="17"/>
        <end position="101"/>
    </location>
</feature>
<reference evidence="2 3" key="1">
    <citation type="submission" date="2018-02" db="EMBL/GenBank/DDBJ databases">
        <title>The genomes of Aspergillus section Nigri reveals drivers in fungal speciation.</title>
        <authorList>
            <consortium name="DOE Joint Genome Institute"/>
            <person name="Vesth T.C."/>
            <person name="Nybo J."/>
            <person name="Theobald S."/>
            <person name="Brandl J."/>
            <person name="Frisvad J.C."/>
            <person name="Nielsen K.F."/>
            <person name="Lyhne E.K."/>
            <person name="Kogle M.E."/>
            <person name="Kuo A."/>
            <person name="Riley R."/>
            <person name="Clum A."/>
            <person name="Nolan M."/>
            <person name="Lipzen A."/>
            <person name="Salamov A."/>
            <person name="Henrissat B."/>
            <person name="Wiebenga A."/>
            <person name="De vries R.P."/>
            <person name="Grigoriev I.V."/>
            <person name="Mortensen U.H."/>
            <person name="Andersen M.R."/>
            <person name="Baker S.E."/>
        </authorList>
    </citation>
    <scope>NUCLEOTIDE SEQUENCE [LARGE SCALE GENOMIC DNA]</scope>
    <source>
        <strain evidence="2 3">CBS 707.79</strain>
    </source>
</reference>
<keyword evidence="1" id="KW-0732">Signal</keyword>
<sequence>MLLLLLLLLAGVQKRGLKFIIWSVTASGFQGALSLLQVPGQDQHIEANRPVIHLSIAGGSVPLQERGPVRTDRILDDFNFPCPVSQEEGGTALQKRLTGRR</sequence>
<accession>A0A319DFZ6</accession>
<evidence type="ECO:0000313" key="2">
    <source>
        <dbReference type="EMBL" id="PYH93197.1"/>
    </source>
</evidence>